<evidence type="ECO:0000256" key="24">
    <source>
        <dbReference type="SAM" id="MobiDB-lite"/>
    </source>
</evidence>
<evidence type="ECO:0000256" key="9">
    <source>
        <dbReference type="ARBA" id="ARBA00022737"/>
    </source>
</evidence>
<feature type="region of interest" description="Disordered" evidence="24">
    <location>
        <begin position="211"/>
        <end position="236"/>
    </location>
</feature>
<evidence type="ECO:0000256" key="15">
    <source>
        <dbReference type="ARBA" id="ARBA00023098"/>
    </source>
</evidence>
<dbReference type="Gene3D" id="2.60.120.10">
    <property type="entry name" value="Jelly Rolls"/>
    <property type="match status" value="2"/>
</dbReference>
<feature type="domain" description="Cyclic nucleotide-binding" evidence="25">
    <location>
        <begin position="676"/>
        <end position="727"/>
    </location>
</feature>
<dbReference type="Pfam" id="PF01734">
    <property type="entry name" value="Patatin"/>
    <property type="match status" value="1"/>
</dbReference>
<comment type="subcellular location">
    <subcellularLocation>
        <location evidence="2">Endoplasmic reticulum membrane</location>
        <topology evidence="2">Multi-pass membrane protein</topology>
    </subcellularLocation>
</comment>
<dbReference type="GO" id="GO:0004622">
    <property type="term" value="F:phosphatidylcholine lysophospholipase activity"/>
    <property type="evidence" value="ECO:0007669"/>
    <property type="project" value="UniProtKB-EC"/>
</dbReference>
<dbReference type="PANTHER" id="PTHR11271">
    <property type="entry name" value="GUANINE DEAMINASE"/>
    <property type="match status" value="1"/>
</dbReference>
<dbReference type="FunFam" id="3.40.1090.10:FF:000007">
    <property type="entry name" value="Lysophospholipase NTE1"/>
    <property type="match status" value="1"/>
</dbReference>
<feature type="active site" description="Proton acceptor" evidence="21">
    <location>
        <position position="1365"/>
    </location>
</feature>
<comment type="similarity">
    <text evidence="4 22">Belongs to the NTE family.</text>
</comment>
<dbReference type="GO" id="GO:0005789">
    <property type="term" value="C:endoplasmic reticulum membrane"/>
    <property type="evidence" value="ECO:0007669"/>
    <property type="project" value="UniProtKB-SubCell"/>
</dbReference>
<evidence type="ECO:0000313" key="28">
    <source>
        <dbReference type="Proteomes" id="UP000326757"/>
    </source>
</evidence>
<dbReference type="InterPro" id="IPR002641">
    <property type="entry name" value="PNPLA_dom"/>
</dbReference>
<evidence type="ECO:0000256" key="19">
    <source>
        <dbReference type="ARBA" id="ARBA00051148"/>
    </source>
</evidence>
<dbReference type="SUPFAM" id="SSF51556">
    <property type="entry name" value="Metallo-dependent hydrolases"/>
    <property type="match status" value="1"/>
</dbReference>
<comment type="function">
    <text evidence="20">Catalyzes the hydrolytic deamination of guanine, producing xanthine and ammonia.</text>
</comment>
<evidence type="ECO:0000256" key="8">
    <source>
        <dbReference type="ARBA" id="ARBA00022723"/>
    </source>
</evidence>
<keyword evidence="16 22" id="KW-0472">Membrane</keyword>
<dbReference type="GO" id="GO:0046098">
    <property type="term" value="P:guanine metabolic process"/>
    <property type="evidence" value="ECO:0007669"/>
    <property type="project" value="TreeGrafter"/>
</dbReference>
<evidence type="ECO:0000256" key="2">
    <source>
        <dbReference type="ARBA" id="ARBA00004477"/>
    </source>
</evidence>
<comment type="function">
    <text evidence="17">Intracellular phospholipase B that catalyzes the double deacylation of phosphatidylcholine (PC) to glycerophosphocholine (GroPCho). Plays an important role in membrane lipid homeostasis. Responsible for the rapid PC turnover in response to inositol, elevated temperatures, or when choline is present in the growth medium.</text>
</comment>
<feature type="transmembrane region" description="Helical" evidence="22">
    <location>
        <begin position="82"/>
        <end position="104"/>
    </location>
</feature>
<comment type="caution">
    <text evidence="27">The sequence shown here is derived from an EMBL/GenBank/DDBJ whole genome shotgun (WGS) entry which is preliminary data.</text>
</comment>
<sequence length="2023" mass="223464">MSSQTVSSLAMDSTIASAMTLATALPATQTDIEATASWFGILGRMTMFFIKLIPGTLYWVITFTTITMPTFLFTLFSTSLTFTMNATTLMLIMVAFVSTMSWFVRYRFLNMYSRLPPEPQRKEPQIDLYPDTQEEGSKSGFSNYLDEFLSAIKIFGYLERPVFHELTRSMQTRKLIAGETLNLEEEKGFCLVVDGLVEIFVKSAREGHESDIDPMSYEREDSDSGYGPQRGGGHQGYQLLTEVRNGAPMSSLFSILSLFTEDVKLRHSDDDDFDGSNSGTPYHNSNRHEFGNSHEAPPSLPTSPIYGAPSEDGQRSGQDRRASTATTNSRIPPLSLDAAADIHPRRPRPKRLTTTSVHPDIVARATVDTTIAIIPASAFRRLTRVYPKATAHIVQVILTRLQRVTLATGHSYLGLTSEVLRTEKHMNKYTTYELPNFLRGDALKRLKEKFIREKERIGAEEGSKGIALHNAGASRRRRSSYSLRKEATMHASSARSSMSMSKQTFDAPGGESGASPSPGDLLTNIQMSRYGGRKPATSAKQISSPQVWHHDAQSPLSQRTQNPFSGPMNPRIPLHRQESIDEDGMFRKSILECIFKAIGLTNTRNALRMSDSVEGSPRLLSYDQKRQKAIFTSNSFTSNAFGLIDPYEGSVDDTESVTSGGISAGGYPSTQGLAQELKDEVEIVYFPKGSVLVEQGERNPGLYYVIDGFLDVSVPIDEKSDSTVLGKSFRHSSSDKNVNDPMPSISRTKTGSSRTSLPGFGGVGHEGKKRRPASRKSLALIKPGGVAGYIGTISSYRSFIDVVAKTDVYVGFLPRTSLERIVEKYPVVLLTMAKRLTSLLPRLILHIDFALEWVQVNAGQVIYHQGDDSDAIYIVLNGRLRLVVNNDEAGMKVIGEYGQGESVGELEVMTESVRPATLHAIRDTELAKFPRTLFNSLAQEHPGITIKISKIIASRMRALVEEPVFVQTKEKVTGATNDKVSSTVNLRTVAILPVTAGVPVVEFGSRLMNALTQIGAPNGVTSLNQAAILNHLGRHAFSRMGKLKLSQYLADLEEKYGLVLYIADTNVNSPWTQTCISQADCILLVGIADGSPAIGEYERFLLGMKTTARKELVLLHTDRFSSPGVTRAWLRNRVWINGGHHHVQMDFRTSAVPVHPQTRKFGTALKQRVQVIQAEIQKYTSRRVRQLPLYSAETPFKGDFHRIARRLCGKSIGLVLGGGGARGISQVGIIRAMEEAGIPIDIIGGTSIGSFIGALYARDADVVPMYGRAKKFSGRMASMWRFALDLTYPSASYTTGHEFNRGIFKTFGNTQIEDFWLEFYCNTTNISKSRSEIHTSGYAWRYVRASMSLAGLLPPLCDEGSMLLDGGYVDNLTVSHMKSLGADIIFAIDVGSLDDNMPQNFGDSLSGFWAFANRWNPFSSYPNPPTLAEIQARLAYVSSVDALERAKTTPGCLYMRPPIDDYGTLDFGKFDEIYEVGYKFGQEYLAKMRDQGILPLVDETEEKKALRRTMAPRRANKTSYNHQENREQNTQNQNPKRKVFTGTFIQSKSLGELEIWRDTCVCVDEEGVIVKIAGVRGERDVWECVEGLGWDGEEVVFEGSDGGLGERFFFPGFIDTHIHAPQYPNSGLFGSSTLLNWLNTYTFPLESSLSSLPKAHAIYSRVIQRTLSHGTTTAAYYATIHVPSTNLLADLCLHYGQRALIGRCCMDSSSGANPAFYRDETPAQSLDRTNQCVAHCEKIDPNRTLITAILTPRFAPSCTRDLMVSLGQLAAEKSLPIQTHISENVSEIAWVAELFPECKSYAAVYDRYGCLTGRTVLAHAVHISEGEARLIRERGSGVAHCPVSNSALSSGMARVRWMLERGLKVGLGTDVSGGFSASVLVAAREASCVSRCVAAEREEKEQEKEKEKEDKKGEQSDALSVAEVLYLATRGGAEVLGMEDRIGGFAVGMQWDAQMVGLGEALMREDGAGGWEGSFREPGVADGPVDIFGWESWEERVAKWVFNGDDRNTLKVWVRGRLVHERK</sequence>
<comment type="pathway">
    <text evidence="3">Purine metabolism; guanine degradation; xanthine from guanine: step 1/1.</text>
</comment>
<feature type="short sequence motif" description="GXGXXG" evidence="21">
    <location>
        <begin position="1218"/>
        <end position="1223"/>
    </location>
</feature>
<keyword evidence="10 21" id="KW-0378">Hydrolase</keyword>
<evidence type="ECO:0000259" key="26">
    <source>
        <dbReference type="PROSITE" id="PS51635"/>
    </source>
</evidence>
<evidence type="ECO:0000256" key="16">
    <source>
        <dbReference type="ARBA" id="ARBA00023136"/>
    </source>
</evidence>
<feature type="compositionally biased region" description="Low complexity" evidence="24">
    <location>
        <begin position="489"/>
        <end position="519"/>
    </location>
</feature>
<dbReference type="SMART" id="SM00100">
    <property type="entry name" value="cNMP"/>
    <property type="match status" value="1"/>
</dbReference>
<dbReference type="InterPro" id="IPR056556">
    <property type="entry name" value="NTE1_P-loop_dom"/>
</dbReference>
<protein>
    <recommendedName>
        <fullName evidence="6 22">Lysophospholipase NTE1</fullName>
        <ecNumber evidence="22">3.1.1.5</ecNumber>
    </recommendedName>
    <alternativeName>
        <fullName evidence="22">Intracellular phospholipase B</fullName>
    </alternativeName>
</protein>
<dbReference type="EMBL" id="VIGI01000017">
    <property type="protein sequence ID" value="KAB8290424.1"/>
    <property type="molecule type" value="Genomic_DNA"/>
</dbReference>
<dbReference type="FunFam" id="3.40.1090.10:FF:000018">
    <property type="entry name" value="Lysophospholipase NTE1"/>
    <property type="match status" value="1"/>
</dbReference>
<dbReference type="InterPro" id="IPR011059">
    <property type="entry name" value="Metal-dep_hydrolase_composite"/>
</dbReference>
<dbReference type="Pfam" id="PF00027">
    <property type="entry name" value="cNMP_binding"/>
    <property type="match status" value="1"/>
</dbReference>
<evidence type="ECO:0000256" key="3">
    <source>
        <dbReference type="ARBA" id="ARBA00004984"/>
    </source>
</evidence>
<dbReference type="InterPro" id="IPR032466">
    <property type="entry name" value="Metal_Hydrolase"/>
</dbReference>
<feature type="region of interest" description="Disordered" evidence="24">
    <location>
        <begin position="267"/>
        <end position="356"/>
    </location>
</feature>
<feature type="active site" description="Nucleophile" evidence="21">
    <location>
        <position position="1247"/>
    </location>
</feature>
<dbReference type="Proteomes" id="UP000326757">
    <property type="component" value="Unassembled WGS sequence"/>
</dbReference>
<keyword evidence="9" id="KW-0677">Repeat</keyword>
<evidence type="ECO:0000313" key="27">
    <source>
        <dbReference type="EMBL" id="KAB8290424.1"/>
    </source>
</evidence>
<evidence type="ECO:0000256" key="6">
    <source>
        <dbReference type="ARBA" id="ARBA00018317"/>
    </source>
</evidence>
<feature type="short sequence motif" description="DGA/G" evidence="21">
    <location>
        <begin position="1365"/>
        <end position="1367"/>
    </location>
</feature>
<keyword evidence="14 22" id="KW-1133">Transmembrane helix</keyword>
<feature type="domain" description="PNPLA" evidence="26">
    <location>
        <begin position="1214"/>
        <end position="1378"/>
    </location>
</feature>
<feature type="compositionally biased region" description="Basic and acidic residues" evidence="24">
    <location>
        <begin position="312"/>
        <end position="322"/>
    </location>
</feature>
<dbReference type="PROSITE" id="PS51635">
    <property type="entry name" value="PNPLA"/>
    <property type="match status" value="1"/>
</dbReference>
<comment type="catalytic activity">
    <reaction evidence="18 22">
        <text>a 1-acyl-sn-glycero-3-phosphocholine + H2O = sn-glycerol 3-phosphocholine + a fatty acid + H(+)</text>
        <dbReference type="Rhea" id="RHEA:15177"/>
        <dbReference type="ChEBI" id="CHEBI:15377"/>
        <dbReference type="ChEBI" id="CHEBI:15378"/>
        <dbReference type="ChEBI" id="CHEBI:16870"/>
        <dbReference type="ChEBI" id="CHEBI:28868"/>
        <dbReference type="ChEBI" id="CHEBI:58168"/>
        <dbReference type="EC" id="3.1.1.5"/>
    </reaction>
</comment>
<dbReference type="GO" id="GO:0016042">
    <property type="term" value="P:lipid catabolic process"/>
    <property type="evidence" value="ECO:0007669"/>
    <property type="project" value="UniProtKB-UniRule"/>
</dbReference>
<comment type="catalytic activity">
    <reaction evidence="19">
        <text>guanine + H2O + H(+) = xanthine + NH4(+)</text>
        <dbReference type="Rhea" id="RHEA:14665"/>
        <dbReference type="ChEBI" id="CHEBI:15377"/>
        <dbReference type="ChEBI" id="CHEBI:15378"/>
        <dbReference type="ChEBI" id="CHEBI:16235"/>
        <dbReference type="ChEBI" id="CHEBI:17712"/>
        <dbReference type="ChEBI" id="CHEBI:28938"/>
        <dbReference type="EC" id="3.5.4.3"/>
    </reaction>
</comment>
<dbReference type="CDD" id="cd00038">
    <property type="entry name" value="CAP_ED"/>
    <property type="match status" value="2"/>
</dbReference>
<feature type="domain" description="Cyclic nucleotide-binding" evidence="25">
    <location>
        <begin position="835"/>
        <end position="937"/>
    </location>
</feature>
<dbReference type="GO" id="GO:0005829">
    <property type="term" value="C:cytosol"/>
    <property type="evidence" value="ECO:0007669"/>
    <property type="project" value="TreeGrafter"/>
</dbReference>
<comment type="similarity">
    <text evidence="5">Belongs to the metallo-dependent hydrolases superfamily. ATZ/TRZ family.</text>
</comment>
<keyword evidence="11 22" id="KW-0256">Endoplasmic reticulum</keyword>
<feature type="compositionally biased region" description="Polar residues" evidence="24">
    <location>
        <begin position="745"/>
        <end position="756"/>
    </location>
</feature>
<dbReference type="PROSITE" id="PS50042">
    <property type="entry name" value="CNMP_BINDING_3"/>
    <property type="match status" value="2"/>
</dbReference>
<evidence type="ECO:0000256" key="17">
    <source>
        <dbReference type="ARBA" id="ARBA00024965"/>
    </source>
</evidence>
<feature type="short sequence motif" description="GXSXG" evidence="21">
    <location>
        <begin position="1245"/>
        <end position="1249"/>
    </location>
</feature>
<evidence type="ECO:0000259" key="25">
    <source>
        <dbReference type="PROSITE" id="PS50042"/>
    </source>
</evidence>
<evidence type="ECO:0000256" key="1">
    <source>
        <dbReference type="ARBA" id="ARBA00001947"/>
    </source>
</evidence>
<keyword evidence="7 22" id="KW-0812">Transmembrane</keyword>
<evidence type="ECO:0000256" key="10">
    <source>
        <dbReference type="ARBA" id="ARBA00022801"/>
    </source>
</evidence>
<evidence type="ECO:0000256" key="21">
    <source>
        <dbReference type="PROSITE-ProRule" id="PRU01161"/>
    </source>
</evidence>
<dbReference type="FunFam" id="2.60.120.10:FF:000062">
    <property type="entry name" value="Lysophospholipase NTE1"/>
    <property type="match status" value="1"/>
</dbReference>
<feature type="coiled-coil region" evidence="23">
    <location>
        <begin position="1890"/>
        <end position="1917"/>
    </location>
</feature>
<dbReference type="GO" id="GO:0046486">
    <property type="term" value="P:glycerolipid metabolic process"/>
    <property type="evidence" value="ECO:0007669"/>
    <property type="project" value="UniProtKB-ARBA"/>
</dbReference>
<dbReference type="GO" id="GO:0008892">
    <property type="term" value="F:guanine deaminase activity"/>
    <property type="evidence" value="ECO:0007669"/>
    <property type="project" value="UniProtKB-EC"/>
</dbReference>
<evidence type="ECO:0000256" key="11">
    <source>
        <dbReference type="ARBA" id="ARBA00022824"/>
    </source>
</evidence>
<dbReference type="InterPro" id="IPR051607">
    <property type="entry name" value="Metallo-dep_hydrolases"/>
</dbReference>
<accession>A0A5N6JQ10</accession>
<dbReference type="SUPFAM" id="SSF51206">
    <property type="entry name" value="cAMP-binding domain-like"/>
    <property type="match status" value="3"/>
</dbReference>
<evidence type="ECO:0000256" key="14">
    <source>
        <dbReference type="ARBA" id="ARBA00022989"/>
    </source>
</evidence>
<feature type="compositionally biased region" description="Polar residues" evidence="24">
    <location>
        <begin position="275"/>
        <end position="284"/>
    </location>
</feature>
<evidence type="ECO:0000256" key="5">
    <source>
        <dbReference type="ARBA" id="ARBA00006745"/>
    </source>
</evidence>
<dbReference type="InterPro" id="IPR006680">
    <property type="entry name" value="Amidohydro-rel"/>
</dbReference>
<evidence type="ECO:0000256" key="7">
    <source>
        <dbReference type="ARBA" id="ARBA00022692"/>
    </source>
</evidence>
<keyword evidence="23" id="KW-0175">Coiled coil</keyword>
<dbReference type="OrthoDB" id="421051at2759"/>
<dbReference type="InterPro" id="IPR016035">
    <property type="entry name" value="Acyl_Trfase/lysoPLipase"/>
</dbReference>
<name>A0A5N6JQ10_MONLA</name>
<dbReference type="Gene3D" id="2.30.40.10">
    <property type="entry name" value="Urease, subunit C, domain 1"/>
    <property type="match status" value="1"/>
</dbReference>
<dbReference type="GO" id="GO:0008270">
    <property type="term" value="F:zinc ion binding"/>
    <property type="evidence" value="ECO:0007669"/>
    <property type="project" value="TreeGrafter"/>
</dbReference>
<evidence type="ECO:0000256" key="22">
    <source>
        <dbReference type="RuleBase" id="RU362043"/>
    </source>
</evidence>
<keyword evidence="8" id="KW-0479">Metal-binding</keyword>
<dbReference type="Gene3D" id="3.40.1090.10">
    <property type="entry name" value="Cytosolic phospholipase A2 catalytic domain"/>
    <property type="match status" value="2"/>
</dbReference>
<keyword evidence="12" id="KW-0862">Zinc</keyword>
<dbReference type="InterPro" id="IPR014710">
    <property type="entry name" value="RmlC-like_jellyroll"/>
</dbReference>
<dbReference type="Pfam" id="PF01979">
    <property type="entry name" value="Amidohydro_1"/>
    <property type="match status" value="1"/>
</dbReference>
<feature type="compositionally biased region" description="Basic residues" evidence="24">
    <location>
        <begin position="1505"/>
        <end position="1516"/>
    </location>
</feature>
<dbReference type="InterPro" id="IPR000595">
    <property type="entry name" value="cNMP-bd_dom"/>
</dbReference>
<feature type="transmembrane region" description="Helical" evidence="22">
    <location>
        <begin position="57"/>
        <end position="76"/>
    </location>
</feature>
<evidence type="ECO:0000256" key="23">
    <source>
        <dbReference type="SAM" id="Coils"/>
    </source>
</evidence>
<organism evidence="27 28">
    <name type="scientific">Monilinia laxa</name>
    <name type="common">Brown rot fungus</name>
    <name type="synonym">Sclerotinia laxa</name>
    <dbReference type="NCBI Taxonomy" id="61186"/>
    <lineage>
        <taxon>Eukaryota</taxon>
        <taxon>Fungi</taxon>
        <taxon>Dikarya</taxon>
        <taxon>Ascomycota</taxon>
        <taxon>Pezizomycotina</taxon>
        <taxon>Leotiomycetes</taxon>
        <taxon>Helotiales</taxon>
        <taxon>Sclerotiniaceae</taxon>
        <taxon>Monilinia</taxon>
    </lineage>
</organism>
<dbReference type="PANTHER" id="PTHR11271:SF6">
    <property type="entry name" value="GUANINE DEAMINASE"/>
    <property type="match status" value="1"/>
</dbReference>
<keyword evidence="28" id="KW-1185">Reference proteome</keyword>
<keyword evidence="13 21" id="KW-0442">Lipid degradation</keyword>
<evidence type="ECO:0000256" key="18">
    <source>
        <dbReference type="ARBA" id="ARBA00049531"/>
    </source>
</evidence>
<dbReference type="Gene3D" id="3.20.20.140">
    <property type="entry name" value="Metal-dependent hydrolases"/>
    <property type="match status" value="1"/>
</dbReference>
<proteinExistence type="inferred from homology"/>
<dbReference type="InterPro" id="IPR018490">
    <property type="entry name" value="cNMP-bd_dom_sf"/>
</dbReference>
<evidence type="ECO:0000256" key="12">
    <source>
        <dbReference type="ARBA" id="ARBA00022833"/>
    </source>
</evidence>
<feature type="region of interest" description="Disordered" evidence="24">
    <location>
        <begin position="1505"/>
        <end position="1537"/>
    </location>
</feature>
<dbReference type="SUPFAM" id="SSF51338">
    <property type="entry name" value="Composite domain of metallo-dependent hydrolases"/>
    <property type="match status" value="1"/>
</dbReference>
<dbReference type="FunFam" id="3.20.20.140:FF:000022">
    <property type="entry name" value="Guanine deaminase"/>
    <property type="match status" value="1"/>
</dbReference>
<gene>
    <name evidence="27" type="ORF">EYC80_010856</name>
</gene>
<dbReference type="Pfam" id="PF24179">
    <property type="entry name" value="NTE_Ploop"/>
    <property type="match status" value="1"/>
</dbReference>
<evidence type="ECO:0000256" key="4">
    <source>
        <dbReference type="ARBA" id="ARBA00006636"/>
    </source>
</evidence>
<keyword evidence="15 21" id="KW-0443">Lipid metabolism</keyword>
<evidence type="ECO:0000256" key="13">
    <source>
        <dbReference type="ARBA" id="ARBA00022963"/>
    </source>
</evidence>
<feature type="region of interest" description="Disordered" evidence="24">
    <location>
        <begin position="725"/>
        <end position="771"/>
    </location>
</feature>
<dbReference type="SUPFAM" id="SSF52151">
    <property type="entry name" value="FabD/lysophospholipase-like"/>
    <property type="match status" value="1"/>
</dbReference>
<feature type="compositionally biased region" description="Polar residues" evidence="24">
    <location>
        <begin position="554"/>
        <end position="564"/>
    </location>
</feature>
<dbReference type="EC" id="3.1.1.5" evidence="22"/>
<evidence type="ECO:0000256" key="20">
    <source>
        <dbReference type="ARBA" id="ARBA00056079"/>
    </source>
</evidence>
<feature type="region of interest" description="Disordered" evidence="24">
    <location>
        <begin position="468"/>
        <end position="570"/>
    </location>
</feature>
<comment type="cofactor">
    <cofactor evidence="1">
        <name>Zn(2+)</name>
        <dbReference type="ChEBI" id="CHEBI:29105"/>
    </cofactor>
</comment>
<dbReference type="CDD" id="cd07227">
    <property type="entry name" value="Pat_Fungal_NTE1"/>
    <property type="match status" value="1"/>
</dbReference>
<reference evidence="27 28" key="1">
    <citation type="submission" date="2019-06" db="EMBL/GenBank/DDBJ databases">
        <title>Genome Sequence of the Brown Rot Fungal Pathogen Monilinia laxa.</title>
        <authorList>
            <person name="De Miccolis Angelini R.M."/>
            <person name="Landi L."/>
            <person name="Abate D."/>
            <person name="Pollastro S."/>
            <person name="Romanazzi G."/>
            <person name="Faretra F."/>
        </authorList>
    </citation>
    <scope>NUCLEOTIDE SEQUENCE [LARGE SCALE GENOMIC DNA]</scope>
    <source>
        <strain evidence="27 28">Mlax316</strain>
    </source>
</reference>